<protein>
    <submittedName>
        <fullName evidence="3">Uncharacterized protein</fullName>
    </submittedName>
</protein>
<feature type="region of interest" description="Disordered" evidence="2">
    <location>
        <begin position="77"/>
        <end position="97"/>
    </location>
</feature>
<reference evidence="3" key="1">
    <citation type="journal article" date="2015" name="Nature">
        <title>Complex archaea that bridge the gap between prokaryotes and eukaryotes.</title>
        <authorList>
            <person name="Spang A."/>
            <person name="Saw J.H."/>
            <person name="Jorgensen S.L."/>
            <person name="Zaremba-Niedzwiedzka K."/>
            <person name="Martijn J."/>
            <person name="Lind A.E."/>
            <person name="van Eijk R."/>
            <person name="Schleper C."/>
            <person name="Guy L."/>
            <person name="Ettema T.J."/>
        </authorList>
    </citation>
    <scope>NUCLEOTIDE SEQUENCE</scope>
</reference>
<gene>
    <name evidence="3" type="ORF">LCGC14_0455410</name>
</gene>
<dbReference type="AlphaFoldDB" id="A0A0F9SZT7"/>
<keyword evidence="1" id="KW-0175">Coiled coil</keyword>
<comment type="caution">
    <text evidence="3">The sequence shown here is derived from an EMBL/GenBank/DDBJ whole genome shotgun (WGS) entry which is preliminary data.</text>
</comment>
<organism evidence="3">
    <name type="scientific">marine sediment metagenome</name>
    <dbReference type="NCBI Taxonomy" id="412755"/>
    <lineage>
        <taxon>unclassified sequences</taxon>
        <taxon>metagenomes</taxon>
        <taxon>ecological metagenomes</taxon>
    </lineage>
</organism>
<sequence>MANSPITQDALSAIAARGKQQGPQGAVAVLVAAQQDNQKQMQKLLQTIEKLQQENAETVQQAAQAGGGAATQVANQVSRGMEKAAAQSQRKQERAEDKDFAVQQQELNAKLQKDAAREAAMMGAAIQASRDKYITSINTMKDQQENLDASTIAYTARIEERVRAGQYTGPEGRKALQRQFDLIKQSKVFGDNMFNTKHKQAAFEAHNEEMERILDSTDPMAILNMQTNPLNLPMPTLKGPKSKIAPLSALTPQQQFDMELTGGYPLDGLVFGPGREENWGLPEGEEPNMIDPSTMMDILNDQMLLDNLTDESLRQEGLDGIRKRLVETHDKLGKLKEVRDGFNKTYNMKAQQGVEAALEDFVSDEDPAKFNDPARYIMTRSLIHTFGGGPQGEEITQIALELFDGKWEPRSSEEFYAAAAIESASFNIRGHLASEVMGMADPEKGGAFATQLVKQMIAQVGRENALRALGVDPSNIELVDAQAAMGDIIAGTSGFAGRMNDGIKGVSILKQFREQYRSNLRQLDLHAYVITAEGGQREARLGELMSQLNRPPGEGGLSLNEIQARGPGDQSGFKDMRSSMSLIDGLLGMSKEIGPNAFANMSGFITNHLDPVTNGGDLKAYNDQIEVERQRSGFAKAAVDFSKFAYERQKEGKRLQQAQPQRAELAATPETFQKRGGVGVVAKQLPALISLGHHGLRSRLTTDVTSMVTGVLGKGAGTAAARGALAVFKGQQPVPLPGETAQMQNLTLAEKQQIIRESNQRN</sequence>
<accession>A0A0F9SZT7</accession>
<dbReference type="EMBL" id="LAZR01000459">
    <property type="protein sequence ID" value="KKN68087.1"/>
    <property type="molecule type" value="Genomic_DNA"/>
</dbReference>
<proteinExistence type="predicted"/>
<name>A0A0F9SZT7_9ZZZZ</name>
<feature type="coiled-coil region" evidence="1">
    <location>
        <begin position="34"/>
        <end position="61"/>
    </location>
</feature>
<evidence type="ECO:0000256" key="2">
    <source>
        <dbReference type="SAM" id="MobiDB-lite"/>
    </source>
</evidence>
<evidence type="ECO:0000256" key="1">
    <source>
        <dbReference type="SAM" id="Coils"/>
    </source>
</evidence>
<evidence type="ECO:0000313" key="3">
    <source>
        <dbReference type="EMBL" id="KKN68087.1"/>
    </source>
</evidence>